<protein>
    <recommendedName>
        <fullName evidence="3">LiaF transmembrane domain-containing protein</fullName>
    </recommendedName>
</protein>
<name>A0ABS6UPS5_9PSEU</name>
<feature type="transmembrane region" description="Helical" evidence="2">
    <location>
        <begin position="81"/>
        <end position="99"/>
    </location>
</feature>
<feature type="compositionally biased region" description="Basic and acidic residues" evidence="1">
    <location>
        <begin position="230"/>
        <end position="239"/>
    </location>
</feature>
<dbReference type="PANTHER" id="PTHR40763:SF5">
    <property type="entry name" value="MEMBRANE PROTEIN"/>
    <property type="match status" value="1"/>
</dbReference>
<dbReference type="Pfam" id="PF22570">
    <property type="entry name" value="LiaF-TM"/>
    <property type="match status" value="1"/>
</dbReference>
<evidence type="ECO:0000256" key="1">
    <source>
        <dbReference type="SAM" id="MobiDB-lite"/>
    </source>
</evidence>
<dbReference type="EMBL" id="JADQDK010000001">
    <property type="protein sequence ID" value="MBW0133799.1"/>
    <property type="molecule type" value="Genomic_DNA"/>
</dbReference>
<comment type="caution">
    <text evidence="4">The sequence shown here is derived from an EMBL/GenBank/DDBJ whole genome shotgun (WGS) entry which is preliminary data.</text>
</comment>
<keyword evidence="2" id="KW-0812">Transmembrane</keyword>
<feature type="region of interest" description="Disordered" evidence="1">
    <location>
        <begin position="213"/>
        <end position="239"/>
    </location>
</feature>
<dbReference type="Proteomes" id="UP000694287">
    <property type="component" value="Unassembled WGS sequence"/>
</dbReference>
<feature type="transmembrane region" description="Helical" evidence="2">
    <location>
        <begin position="6"/>
        <end position="27"/>
    </location>
</feature>
<evidence type="ECO:0000259" key="3">
    <source>
        <dbReference type="Pfam" id="PF22570"/>
    </source>
</evidence>
<gene>
    <name evidence="4" type="ORF">I4I81_05980</name>
</gene>
<accession>A0ABS6UPS5</accession>
<proteinExistence type="predicted"/>
<feature type="domain" description="LiaF transmembrane" evidence="3">
    <location>
        <begin position="7"/>
        <end position="101"/>
    </location>
</feature>
<keyword evidence="2" id="KW-1133">Transmembrane helix</keyword>
<organism evidence="4 5">
    <name type="scientific">Pseudonocardia abyssalis</name>
    <dbReference type="NCBI Taxonomy" id="2792008"/>
    <lineage>
        <taxon>Bacteria</taxon>
        <taxon>Bacillati</taxon>
        <taxon>Actinomycetota</taxon>
        <taxon>Actinomycetes</taxon>
        <taxon>Pseudonocardiales</taxon>
        <taxon>Pseudonocardiaceae</taxon>
        <taxon>Pseudonocardia</taxon>
    </lineage>
</organism>
<evidence type="ECO:0000256" key="2">
    <source>
        <dbReference type="SAM" id="Phobius"/>
    </source>
</evidence>
<keyword evidence="5" id="KW-1185">Reference proteome</keyword>
<dbReference type="InterPro" id="IPR054331">
    <property type="entry name" value="LiaF_TM"/>
</dbReference>
<evidence type="ECO:0000313" key="5">
    <source>
        <dbReference type="Proteomes" id="UP000694287"/>
    </source>
</evidence>
<sequence length="239" mass="24536">MQPVRVWMGIVLIGLGVVGLLGAAGVIDAGTVTARWWPLVVIGLGLAAMVAQRSPSFGPLVVTTIGVALLADVQDWPLRDLLWPALLIVVGLLVLSGPARRRSTGNEAAALAVLGGSTVRSTSAHLDHAEVSAMFGGATLDLRDAHIDRAARVDALALFGGVDVLVPPGWRIVLRGLPVFGGYEDKTRGHGPLPADAPVLTVNATAVFGGVSVTDKPAHGTTAPAPSSESADRPDAVRP</sequence>
<feature type="transmembrane region" description="Helical" evidence="2">
    <location>
        <begin position="34"/>
        <end position="51"/>
    </location>
</feature>
<evidence type="ECO:0000313" key="4">
    <source>
        <dbReference type="EMBL" id="MBW0133799.1"/>
    </source>
</evidence>
<reference evidence="4 5" key="1">
    <citation type="submission" date="2020-11" db="EMBL/GenBank/DDBJ databases">
        <title>Pseudonocardia abyssalis sp. nov. and Pseudonocardia oceani sp. nov., description and phylogenomic analysis of two novel actinomycetes isolated from the deep Southern Ocean.</title>
        <authorList>
            <person name="Parra J."/>
        </authorList>
    </citation>
    <scope>NUCLEOTIDE SEQUENCE [LARGE SCALE GENOMIC DNA]</scope>
    <source>
        <strain evidence="4 5">KRD-168</strain>
    </source>
</reference>
<keyword evidence="2" id="KW-0472">Membrane</keyword>
<dbReference type="PANTHER" id="PTHR40763">
    <property type="entry name" value="MEMBRANE PROTEIN-RELATED"/>
    <property type="match status" value="1"/>
</dbReference>
<dbReference type="RefSeq" id="WP_218605473.1">
    <property type="nucleotide sequence ID" value="NZ_JADQDJ010000357.1"/>
</dbReference>